<protein>
    <submittedName>
        <fullName evidence="1">Uncharacterized protein</fullName>
    </submittedName>
</protein>
<gene>
    <name evidence="1" type="ORF">DM48_7008</name>
</gene>
<sequence>MTGIVRLAGDVRLAVHDEAAPSHHGHIPLFELERMARSGYGRNRAQVSPDALATFPWRP</sequence>
<reference evidence="1 2" key="1">
    <citation type="submission" date="2014-04" db="EMBL/GenBank/DDBJ databases">
        <authorList>
            <person name="Bishop-Lilly K.A."/>
            <person name="Broomall S.M."/>
            <person name="Chain P.S."/>
            <person name="Chertkov O."/>
            <person name="Coyne S.R."/>
            <person name="Daligault H.E."/>
            <person name="Davenport K.W."/>
            <person name="Erkkila T."/>
            <person name="Frey K.G."/>
            <person name="Gibbons H.S."/>
            <person name="Gu W."/>
            <person name="Jaissle J."/>
            <person name="Johnson S.L."/>
            <person name="Koroleva G.I."/>
            <person name="Ladner J.T."/>
            <person name="Lo C.-C."/>
            <person name="Minogue T.D."/>
            <person name="Munk C."/>
            <person name="Palacios G.F."/>
            <person name="Redden C.L."/>
            <person name="Rosenzweig C.N."/>
            <person name="Scholz M.B."/>
            <person name="Teshima H."/>
            <person name="Xu Y."/>
        </authorList>
    </citation>
    <scope>NUCLEOTIDE SEQUENCE [LARGE SCALE GENOMIC DNA]</scope>
    <source>
        <strain evidence="2">gladioli</strain>
    </source>
</reference>
<organism evidence="1 2">
    <name type="scientific">Burkholderia gladioli</name>
    <name type="common">Pseudomonas marginata</name>
    <name type="synonym">Phytomonas marginata</name>
    <dbReference type="NCBI Taxonomy" id="28095"/>
    <lineage>
        <taxon>Bacteria</taxon>
        <taxon>Pseudomonadati</taxon>
        <taxon>Pseudomonadota</taxon>
        <taxon>Betaproteobacteria</taxon>
        <taxon>Burkholderiales</taxon>
        <taxon>Burkholderiaceae</taxon>
        <taxon>Burkholderia</taxon>
    </lineage>
</organism>
<evidence type="ECO:0000313" key="2">
    <source>
        <dbReference type="Proteomes" id="UP000029590"/>
    </source>
</evidence>
<accession>A0AAW3ETP8</accession>
<dbReference type="KEGG" id="bgo:BM43_313"/>
<evidence type="ECO:0000313" key="1">
    <source>
        <dbReference type="EMBL" id="KGC11268.1"/>
    </source>
</evidence>
<name>A0AAW3ETP8_BURGA</name>
<dbReference type="Proteomes" id="UP000029590">
    <property type="component" value="Unassembled WGS sequence"/>
</dbReference>
<dbReference type="AlphaFoldDB" id="A0AAW3ETP8"/>
<dbReference type="EMBL" id="JPGG01000017">
    <property type="protein sequence ID" value="KGC11268.1"/>
    <property type="molecule type" value="Genomic_DNA"/>
</dbReference>
<comment type="caution">
    <text evidence="1">The sequence shown here is derived from an EMBL/GenBank/DDBJ whole genome shotgun (WGS) entry which is preliminary data.</text>
</comment>
<proteinExistence type="predicted"/>